<organism evidence="2 3">
    <name type="scientific">Scylla paramamosain</name>
    <name type="common">Mud crab</name>
    <dbReference type="NCBI Taxonomy" id="85552"/>
    <lineage>
        <taxon>Eukaryota</taxon>
        <taxon>Metazoa</taxon>
        <taxon>Ecdysozoa</taxon>
        <taxon>Arthropoda</taxon>
        <taxon>Crustacea</taxon>
        <taxon>Multicrustacea</taxon>
        <taxon>Malacostraca</taxon>
        <taxon>Eumalacostraca</taxon>
        <taxon>Eucarida</taxon>
        <taxon>Decapoda</taxon>
        <taxon>Pleocyemata</taxon>
        <taxon>Brachyura</taxon>
        <taxon>Eubrachyura</taxon>
        <taxon>Portunoidea</taxon>
        <taxon>Portunidae</taxon>
        <taxon>Portuninae</taxon>
        <taxon>Scylla</taxon>
    </lineage>
</organism>
<reference evidence="2 3" key="1">
    <citation type="submission" date="2023-03" db="EMBL/GenBank/DDBJ databases">
        <title>High-quality genome of Scylla paramamosain provides insights in environmental adaptation.</title>
        <authorList>
            <person name="Zhang L."/>
        </authorList>
    </citation>
    <scope>NUCLEOTIDE SEQUENCE [LARGE SCALE GENOMIC DNA]</scope>
    <source>
        <strain evidence="2">LZ_2023a</strain>
        <tissue evidence="2">Muscle</tissue>
    </source>
</reference>
<evidence type="ECO:0000256" key="1">
    <source>
        <dbReference type="SAM" id="MobiDB-lite"/>
    </source>
</evidence>
<evidence type="ECO:0000313" key="3">
    <source>
        <dbReference type="Proteomes" id="UP001487740"/>
    </source>
</evidence>
<feature type="region of interest" description="Disordered" evidence="1">
    <location>
        <begin position="74"/>
        <end position="95"/>
    </location>
</feature>
<dbReference type="Proteomes" id="UP001487740">
    <property type="component" value="Unassembled WGS sequence"/>
</dbReference>
<sequence length="95" mass="10325">MDVWCLGVDIIIDKWSLVTSRSDVFVPFPKSSSISPARCSRYSSRMMIKQVSRAGIGGPRVGREVVRTGPVAERCAGRSRTAPRGREASVSGGER</sequence>
<dbReference type="EMBL" id="JARAKH010000047">
    <property type="protein sequence ID" value="KAK8377877.1"/>
    <property type="molecule type" value="Genomic_DNA"/>
</dbReference>
<accession>A0AAW0SSV7</accession>
<protein>
    <submittedName>
        <fullName evidence="2">Uncharacterized protein</fullName>
    </submittedName>
</protein>
<comment type="caution">
    <text evidence="2">The sequence shown here is derived from an EMBL/GenBank/DDBJ whole genome shotgun (WGS) entry which is preliminary data.</text>
</comment>
<gene>
    <name evidence="2" type="ORF">O3P69_014072</name>
</gene>
<evidence type="ECO:0000313" key="2">
    <source>
        <dbReference type="EMBL" id="KAK8377877.1"/>
    </source>
</evidence>
<dbReference type="AlphaFoldDB" id="A0AAW0SSV7"/>
<proteinExistence type="predicted"/>
<name>A0AAW0SSV7_SCYPA</name>
<keyword evidence="3" id="KW-1185">Reference proteome</keyword>